<dbReference type="EMBL" id="ANIY01002981">
    <property type="protein sequence ID" value="ETP37909.1"/>
    <property type="molecule type" value="Genomic_DNA"/>
</dbReference>
<evidence type="ECO:0000256" key="3">
    <source>
        <dbReference type="SAM" id="MobiDB-lite"/>
    </source>
</evidence>
<dbReference type="InterPro" id="IPR003591">
    <property type="entry name" value="Leu-rich_rpt_typical-subtyp"/>
</dbReference>
<dbReference type="Gene3D" id="3.80.10.10">
    <property type="entry name" value="Ribonuclease Inhibitor"/>
    <property type="match status" value="2"/>
</dbReference>
<dbReference type="AlphaFoldDB" id="W2YVE3"/>
<dbReference type="OrthoDB" id="1939344at2759"/>
<evidence type="ECO:0000313" key="4">
    <source>
        <dbReference type="EMBL" id="ETP37909.1"/>
    </source>
</evidence>
<gene>
    <name evidence="4" type="ORF">F442_14328</name>
</gene>
<keyword evidence="2" id="KW-0677">Repeat</keyword>
<sequence length="845" mass="94260">MDTAYLSGSTSSMAGGGSTVPRRSDGNVSLGLFSKIAAARKENLSSFSKAISGDLGPPGRSFEKKSMTGTSNFPELNDASARSPALRTSGMGERKASSRYSQNVWTKQNIPDEPSRAVGSQAPVNSSIFSAPGANRAVSAQAPYSIPVGIVSPTSRRRHVLPPHQQLYHQRRSTANSPTELLRNDREVLTKEAPTRPATASEILDTRYPGYQGNVRGYVRRSPEVLSTSVDSSSTTHGWHRHGELSHSFQAGTAELHTSNDRYRTRTDSMVANDMKYSGAGEQRVSTPNQEVHFAVTAEIPGVPIVYRNQKTKATNPERLNLDRRNLPVIPLLEGEQTLRLLNLQNNVIRRIENLLGLPNLIFLDLYNNRIEKLENLHLVPNLRVLMMGKNRLRTIENLECLQKLDVLDLHSNEIEQMQNLNELKELRVLNLGGNMISTVENIDKLMLLTELNLRRNRINRIGTIGNLPSLLRLFLSNNKIETFEAIEPLFQVSSISELRLDSNGVCAPNQMEYRVRMIRSFPSLKHLDLKPLSDADKKEALLHANSPSKCVDTAEAAARTQAISYVKAYWERRTELVHSPLGSKDSRDLSYLSSWGIPTKDKLVSHTGYEERETTPITREELTVYSDSTGFSEIEVYSDYRVLAIYGEAFDALEQTKAHSLLTAISFRYVGISKIVNAVSSATNANLKLFTRLRRIIFANNDLQSFDELLWLNTVGSKAEEIFISQNPVCAKTLLKRFVGARISNVLRFNGEEINSVDRQIGKQLFPKPSVSRLRSGEAPELNILLPSKARVKEVKDTKPSRSSPALHNAATSSVVSEIFNAASDIEKKTAVRHLLVFRHYHIT</sequence>
<dbReference type="InterPro" id="IPR001611">
    <property type="entry name" value="Leu-rich_rpt"/>
</dbReference>
<feature type="compositionally biased region" description="Polar residues" evidence="3">
    <location>
        <begin position="98"/>
        <end position="109"/>
    </location>
</feature>
<dbReference type="InterPro" id="IPR032675">
    <property type="entry name" value="LRR_dom_sf"/>
</dbReference>
<feature type="region of interest" description="Disordered" evidence="3">
    <location>
        <begin position="49"/>
        <end position="121"/>
    </location>
</feature>
<accession>W2YVE3</accession>
<proteinExistence type="predicted"/>
<comment type="caution">
    <text evidence="4">The sequence shown here is derived from an EMBL/GenBank/DDBJ whole genome shotgun (WGS) entry which is preliminary data.</text>
</comment>
<dbReference type="Pfam" id="PF14580">
    <property type="entry name" value="LRR_9"/>
    <property type="match status" value="1"/>
</dbReference>
<dbReference type="SMART" id="SM00369">
    <property type="entry name" value="LRR_TYP"/>
    <property type="match status" value="5"/>
</dbReference>
<dbReference type="InterPro" id="IPR050576">
    <property type="entry name" value="Cilia_flagella_integrity"/>
</dbReference>
<evidence type="ECO:0000256" key="2">
    <source>
        <dbReference type="ARBA" id="ARBA00022737"/>
    </source>
</evidence>
<dbReference type="Proteomes" id="UP000018948">
    <property type="component" value="Unassembled WGS sequence"/>
</dbReference>
<dbReference type="PROSITE" id="PS51450">
    <property type="entry name" value="LRR"/>
    <property type="match status" value="7"/>
</dbReference>
<evidence type="ECO:0000256" key="1">
    <source>
        <dbReference type="ARBA" id="ARBA00022614"/>
    </source>
</evidence>
<organism evidence="4 5">
    <name type="scientific">Phytophthora nicotianae P10297</name>
    <dbReference type="NCBI Taxonomy" id="1317064"/>
    <lineage>
        <taxon>Eukaryota</taxon>
        <taxon>Sar</taxon>
        <taxon>Stramenopiles</taxon>
        <taxon>Oomycota</taxon>
        <taxon>Peronosporomycetes</taxon>
        <taxon>Peronosporales</taxon>
        <taxon>Peronosporaceae</taxon>
        <taxon>Phytophthora</taxon>
    </lineage>
</organism>
<evidence type="ECO:0000313" key="5">
    <source>
        <dbReference type="Proteomes" id="UP000018948"/>
    </source>
</evidence>
<protein>
    <submittedName>
        <fullName evidence="4">Uncharacterized protein</fullName>
    </submittedName>
</protein>
<dbReference type="PANTHER" id="PTHR45973:SF8">
    <property type="entry name" value="LEUCINE-RICH REPEAT-CONTAINING PROTEIN 49"/>
    <property type="match status" value="1"/>
</dbReference>
<dbReference type="SUPFAM" id="SSF52058">
    <property type="entry name" value="L domain-like"/>
    <property type="match status" value="1"/>
</dbReference>
<keyword evidence="1" id="KW-0433">Leucine-rich repeat</keyword>
<feature type="region of interest" description="Disordered" evidence="3">
    <location>
        <begin position="1"/>
        <end position="26"/>
    </location>
</feature>
<dbReference type="PANTHER" id="PTHR45973">
    <property type="entry name" value="PROTEIN PHOSPHATASE 1 REGULATORY SUBUNIT SDS22-RELATED"/>
    <property type="match status" value="1"/>
</dbReference>
<reference evidence="4 5" key="1">
    <citation type="submission" date="2013-11" db="EMBL/GenBank/DDBJ databases">
        <title>The Genome Sequence of Phytophthora parasitica P10297.</title>
        <authorList>
            <consortium name="The Broad Institute Genomics Platform"/>
            <person name="Russ C."/>
            <person name="Tyler B."/>
            <person name="Panabieres F."/>
            <person name="Shan W."/>
            <person name="Tripathy S."/>
            <person name="Grunwald N."/>
            <person name="Machado M."/>
            <person name="Johnson C.S."/>
            <person name="Walker B."/>
            <person name="Young S.K."/>
            <person name="Zeng Q."/>
            <person name="Gargeya S."/>
            <person name="Fitzgerald M."/>
            <person name="Haas B."/>
            <person name="Abouelleil A."/>
            <person name="Allen A.W."/>
            <person name="Alvarado L."/>
            <person name="Arachchi H.M."/>
            <person name="Berlin A.M."/>
            <person name="Chapman S.B."/>
            <person name="Gainer-Dewar J."/>
            <person name="Goldberg J."/>
            <person name="Griggs A."/>
            <person name="Gujja S."/>
            <person name="Hansen M."/>
            <person name="Howarth C."/>
            <person name="Imamovic A."/>
            <person name="Ireland A."/>
            <person name="Larimer J."/>
            <person name="McCowan C."/>
            <person name="Murphy C."/>
            <person name="Pearson M."/>
            <person name="Poon T.W."/>
            <person name="Priest M."/>
            <person name="Roberts A."/>
            <person name="Saif S."/>
            <person name="Shea T."/>
            <person name="Sisk P."/>
            <person name="Sykes S."/>
            <person name="Wortman J."/>
            <person name="Nusbaum C."/>
            <person name="Birren B."/>
        </authorList>
    </citation>
    <scope>NUCLEOTIDE SEQUENCE [LARGE SCALE GENOMIC DNA]</scope>
    <source>
        <strain evidence="4 5">P10297</strain>
    </source>
</reference>
<name>W2YVE3_PHYNI</name>
<dbReference type="SMART" id="SM00365">
    <property type="entry name" value="LRR_SD22"/>
    <property type="match status" value="6"/>
</dbReference>